<accession>A0ACB9H9M1</accession>
<keyword evidence="2" id="KW-1185">Reference proteome</keyword>
<protein>
    <submittedName>
        <fullName evidence="1">Uncharacterized protein</fullName>
    </submittedName>
</protein>
<reference evidence="1 2" key="2">
    <citation type="journal article" date="2022" name="Mol. Ecol. Resour.">
        <title>The genomes of chicory, endive, great burdock and yacon provide insights into Asteraceae paleo-polyploidization history and plant inulin production.</title>
        <authorList>
            <person name="Fan W."/>
            <person name="Wang S."/>
            <person name="Wang H."/>
            <person name="Wang A."/>
            <person name="Jiang F."/>
            <person name="Liu H."/>
            <person name="Zhao H."/>
            <person name="Xu D."/>
            <person name="Zhang Y."/>
        </authorList>
    </citation>
    <scope>NUCLEOTIDE SEQUENCE [LARGE SCALE GENOMIC DNA]</scope>
    <source>
        <strain evidence="2">cv. Punajuju</strain>
        <tissue evidence="1">Leaves</tissue>
    </source>
</reference>
<comment type="caution">
    <text evidence="1">The sequence shown here is derived from an EMBL/GenBank/DDBJ whole genome shotgun (WGS) entry which is preliminary data.</text>
</comment>
<dbReference type="EMBL" id="CM042009">
    <property type="protein sequence ID" value="KAI3792216.1"/>
    <property type="molecule type" value="Genomic_DNA"/>
</dbReference>
<evidence type="ECO:0000313" key="2">
    <source>
        <dbReference type="Proteomes" id="UP001055811"/>
    </source>
</evidence>
<name>A0ACB9H9M1_CICIN</name>
<reference evidence="2" key="1">
    <citation type="journal article" date="2022" name="Mol. Ecol. Resour.">
        <title>The genomes of chicory, endive, great burdock and yacon provide insights into Asteraceae palaeo-polyploidization history and plant inulin production.</title>
        <authorList>
            <person name="Fan W."/>
            <person name="Wang S."/>
            <person name="Wang H."/>
            <person name="Wang A."/>
            <person name="Jiang F."/>
            <person name="Liu H."/>
            <person name="Zhao H."/>
            <person name="Xu D."/>
            <person name="Zhang Y."/>
        </authorList>
    </citation>
    <scope>NUCLEOTIDE SEQUENCE [LARGE SCALE GENOMIC DNA]</scope>
    <source>
        <strain evidence="2">cv. Punajuju</strain>
    </source>
</reference>
<gene>
    <name evidence="1" type="ORF">L2E82_06089</name>
</gene>
<proteinExistence type="predicted"/>
<evidence type="ECO:0000313" key="1">
    <source>
        <dbReference type="EMBL" id="KAI3792216.1"/>
    </source>
</evidence>
<sequence length="475" mass="54434">MTEFSVSIREMQEKCQMIEFQQRKCNVIFDLSSKLARVLEFCTCEIPQAFLSGADTNLRRLVELIVFILNHLTSVADPEFFDLTLRRPGQTPKKVNRAMTLAPLVGIILNLLDASLVTNREQNDIVGIFASMDCGDTLISGFQYLLEFNWVGSFNGDVHVAKLRQLEDFSSNLILRTVKRVRYEGETESDENVCCICYTCEADANFVPCTHVSCFRSRHHVKRHVASQDRSHPEQFIKGQTTANLQGRAQIIPGIQNPSDLLFYLDGAHSPESMKVCANWFSITVKEDNSLEESSQFNCMSVRDSQLLFPRLLDTCMSHGVKFKKAIFVPNMSAYNKVGTSSSFMSPTDFHVHNSWQLSLQRVWENRTSFMDLLELAKKGGFGFISNLYNQLSRHWSTPNIAVVSLSRLSRSNSYLLYLHRSLKQRRRRDEHDSHSAEVLCLAAPVRQFSRLSQPDRRHARYQLQINYYYPPPTT</sequence>
<dbReference type="Proteomes" id="UP001055811">
    <property type="component" value="Linkage Group LG01"/>
</dbReference>
<organism evidence="1 2">
    <name type="scientific">Cichorium intybus</name>
    <name type="common">Chicory</name>
    <dbReference type="NCBI Taxonomy" id="13427"/>
    <lineage>
        <taxon>Eukaryota</taxon>
        <taxon>Viridiplantae</taxon>
        <taxon>Streptophyta</taxon>
        <taxon>Embryophyta</taxon>
        <taxon>Tracheophyta</taxon>
        <taxon>Spermatophyta</taxon>
        <taxon>Magnoliopsida</taxon>
        <taxon>eudicotyledons</taxon>
        <taxon>Gunneridae</taxon>
        <taxon>Pentapetalae</taxon>
        <taxon>asterids</taxon>
        <taxon>campanulids</taxon>
        <taxon>Asterales</taxon>
        <taxon>Asteraceae</taxon>
        <taxon>Cichorioideae</taxon>
        <taxon>Cichorieae</taxon>
        <taxon>Cichoriinae</taxon>
        <taxon>Cichorium</taxon>
    </lineage>
</organism>